<name>A0A1Y2H1L3_9FUNG</name>
<dbReference type="Proteomes" id="UP000193648">
    <property type="component" value="Unassembled WGS sequence"/>
</dbReference>
<proteinExistence type="predicted"/>
<dbReference type="InParanoid" id="A0A1Y2H1L3"/>
<dbReference type="EMBL" id="MCFF01000002">
    <property type="protein sequence ID" value="ORZ28426.1"/>
    <property type="molecule type" value="Genomic_DNA"/>
</dbReference>
<organism evidence="1 2">
    <name type="scientific">Lobosporangium transversale</name>
    <dbReference type="NCBI Taxonomy" id="64571"/>
    <lineage>
        <taxon>Eukaryota</taxon>
        <taxon>Fungi</taxon>
        <taxon>Fungi incertae sedis</taxon>
        <taxon>Mucoromycota</taxon>
        <taxon>Mortierellomycotina</taxon>
        <taxon>Mortierellomycetes</taxon>
        <taxon>Mortierellales</taxon>
        <taxon>Mortierellaceae</taxon>
        <taxon>Lobosporangium</taxon>
    </lineage>
</organism>
<reference evidence="1 2" key="1">
    <citation type="submission" date="2016-07" db="EMBL/GenBank/DDBJ databases">
        <title>Pervasive Adenine N6-methylation of Active Genes in Fungi.</title>
        <authorList>
            <consortium name="DOE Joint Genome Institute"/>
            <person name="Mondo S.J."/>
            <person name="Dannebaum R.O."/>
            <person name="Kuo R.C."/>
            <person name="Labutti K."/>
            <person name="Haridas S."/>
            <person name="Kuo A."/>
            <person name="Salamov A."/>
            <person name="Ahrendt S.R."/>
            <person name="Lipzen A."/>
            <person name="Sullivan W."/>
            <person name="Andreopoulos W.B."/>
            <person name="Clum A."/>
            <person name="Lindquist E."/>
            <person name="Daum C."/>
            <person name="Ramamoorthy G.K."/>
            <person name="Gryganskyi A."/>
            <person name="Culley D."/>
            <person name="Magnuson J.K."/>
            <person name="James T.Y."/>
            <person name="O'Malley M.A."/>
            <person name="Stajich J.E."/>
            <person name="Spatafora J.W."/>
            <person name="Visel A."/>
            <person name="Grigoriev I.V."/>
        </authorList>
    </citation>
    <scope>NUCLEOTIDE SEQUENCE [LARGE SCALE GENOMIC DNA]</scope>
    <source>
        <strain evidence="1 2">NRRL 3116</strain>
    </source>
</reference>
<gene>
    <name evidence="1" type="ORF">BCR41DRAFT_367061</name>
</gene>
<evidence type="ECO:0000313" key="2">
    <source>
        <dbReference type="Proteomes" id="UP000193648"/>
    </source>
</evidence>
<dbReference type="AlphaFoldDB" id="A0A1Y2H1L3"/>
<keyword evidence="2" id="KW-1185">Reference proteome</keyword>
<dbReference type="RefSeq" id="XP_021886111.1">
    <property type="nucleotide sequence ID" value="XM_022026268.1"/>
</dbReference>
<protein>
    <submittedName>
        <fullName evidence="1">Uncharacterized protein</fullName>
    </submittedName>
</protein>
<evidence type="ECO:0000313" key="1">
    <source>
        <dbReference type="EMBL" id="ORZ28426.1"/>
    </source>
</evidence>
<comment type="caution">
    <text evidence="1">The sequence shown here is derived from an EMBL/GenBank/DDBJ whole genome shotgun (WGS) entry which is preliminary data.</text>
</comment>
<dbReference type="GeneID" id="33568111"/>
<sequence length="179" mass="20582">MLWQSFWSSAELEETSLFLSDRWIRDSAACALRHNFLRAALPLLSIPESSILLLNSLRASDAMSRTCTGALKVQHFVWQEADCCKESRLTWGNVFQILSPQFYYLDSPIPPYCILGGEVVCKGPVSEVREMEEYGMKELKKPMNHVMRNAQREPHELPFSVKLERESRSLREWGEGLLS</sequence>
<accession>A0A1Y2H1L3</accession>